<feature type="chain" id="PRO_5046691261" description="DUF4163 domain-containing protein" evidence="1">
    <location>
        <begin position="24"/>
        <end position="366"/>
    </location>
</feature>
<evidence type="ECO:0000256" key="1">
    <source>
        <dbReference type="SAM" id="SignalP"/>
    </source>
</evidence>
<evidence type="ECO:0000259" key="2">
    <source>
        <dbReference type="Pfam" id="PF07833"/>
    </source>
</evidence>
<feature type="domain" description="Copper amine oxidase-like N-terminal" evidence="2">
    <location>
        <begin position="63"/>
        <end position="154"/>
    </location>
</feature>
<dbReference type="Proteomes" id="UP000609323">
    <property type="component" value="Unassembled WGS sequence"/>
</dbReference>
<dbReference type="Pfam" id="PF07833">
    <property type="entry name" value="Cu_amine_oxidN1"/>
    <property type="match status" value="1"/>
</dbReference>
<proteinExistence type="predicted"/>
<dbReference type="InterPro" id="IPR036582">
    <property type="entry name" value="Mao_N_sf"/>
</dbReference>
<gene>
    <name evidence="5" type="ORF">GCM10010917_26780</name>
</gene>
<dbReference type="Gene3D" id="3.30.565.40">
    <property type="entry name" value="Fervidobacterium nodosum Rt17-B1 like"/>
    <property type="match status" value="1"/>
</dbReference>
<feature type="signal peptide" evidence="1">
    <location>
        <begin position="1"/>
        <end position="23"/>
    </location>
</feature>
<sequence>MTENRSAPRKAAFFLAASIMACSAVILPFKDAAAAASVSAPAYKVVKQAMNIKGTPINIGTIFLHDSTYIALRDLSTSLGLAVEFDNKSKTVKVSGEGKVLEIHLSTGAILVNGQPVYGPENLIQNQVTYLPLRFVLEQTGFAVNYDSSSSIIEIQPVEENNLRIQSREITGEGSGKSWSVSYPVIEGYMDSGVQQQINVYLNQQVEEQIAASSKLMDSVVKSNQEIMAQYPNANIRPPSLEGRFTVTYNERGLLSLYVDYYLDLGGAHGSTDRKPYTFDLSTGEVLSLKEAAHHKENYVSIINSEIKQQIQNQDLLLQTPFESIEEDRAYFLNPSGIVIYFMEYEHTPYALGMPEFVIPYQAFES</sequence>
<evidence type="ECO:0000259" key="4">
    <source>
        <dbReference type="Pfam" id="PF13739"/>
    </source>
</evidence>
<reference evidence="6" key="1">
    <citation type="journal article" date="2019" name="Int. J. Syst. Evol. Microbiol.">
        <title>The Global Catalogue of Microorganisms (GCM) 10K type strain sequencing project: providing services to taxonomists for standard genome sequencing and annotation.</title>
        <authorList>
            <consortium name="The Broad Institute Genomics Platform"/>
            <consortium name="The Broad Institute Genome Sequencing Center for Infectious Disease"/>
            <person name="Wu L."/>
            <person name="Ma J."/>
        </authorList>
    </citation>
    <scope>NUCLEOTIDE SEQUENCE [LARGE SCALE GENOMIC DNA]</scope>
    <source>
        <strain evidence="6">CGMCC 1.15044</strain>
    </source>
</reference>
<feature type="domain" description="DUF3298" evidence="3">
    <location>
        <begin position="297"/>
        <end position="362"/>
    </location>
</feature>
<dbReference type="EMBL" id="BMHF01000008">
    <property type="protein sequence ID" value="GGA40147.1"/>
    <property type="molecule type" value="Genomic_DNA"/>
</dbReference>
<evidence type="ECO:0000313" key="6">
    <source>
        <dbReference type="Proteomes" id="UP000609323"/>
    </source>
</evidence>
<organism evidence="5 6">
    <name type="scientific">Paenibacillus physcomitrellae</name>
    <dbReference type="NCBI Taxonomy" id="1619311"/>
    <lineage>
        <taxon>Bacteria</taxon>
        <taxon>Bacillati</taxon>
        <taxon>Bacillota</taxon>
        <taxon>Bacilli</taxon>
        <taxon>Bacillales</taxon>
        <taxon>Paenibacillaceae</taxon>
        <taxon>Paenibacillus</taxon>
    </lineage>
</organism>
<dbReference type="PROSITE" id="PS51257">
    <property type="entry name" value="PROKAR_LIPOPROTEIN"/>
    <property type="match status" value="1"/>
</dbReference>
<keyword evidence="6" id="KW-1185">Reference proteome</keyword>
<evidence type="ECO:0000259" key="3">
    <source>
        <dbReference type="Pfam" id="PF11738"/>
    </source>
</evidence>
<evidence type="ECO:0008006" key="7">
    <source>
        <dbReference type="Google" id="ProtNLM"/>
    </source>
</evidence>
<dbReference type="RefSeq" id="WP_188793274.1">
    <property type="nucleotide sequence ID" value="NZ_BMHF01000008.1"/>
</dbReference>
<dbReference type="InterPro" id="IPR012854">
    <property type="entry name" value="Cu_amine_oxidase-like_N"/>
</dbReference>
<evidence type="ECO:0000313" key="5">
    <source>
        <dbReference type="EMBL" id="GGA40147.1"/>
    </source>
</evidence>
<comment type="caution">
    <text evidence="5">The sequence shown here is derived from an EMBL/GenBank/DDBJ whole genome shotgun (WGS) entry which is preliminary data.</text>
</comment>
<dbReference type="InterPro" id="IPR037126">
    <property type="entry name" value="PdaC/RsiV-like_sf"/>
</dbReference>
<dbReference type="Pfam" id="PF11738">
    <property type="entry name" value="DUF3298"/>
    <property type="match status" value="1"/>
</dbReference>
<dbReference type="InterPro" id="IPR021729">
    <property type="entry name" value="DUF3298"/>
</dbReference>
<dbReference type="Gene3D" id="3.90.640.20">
    <property type="entry name" value="Heat-shock cognate protein, ATPase"/>
    <property type="match status" value="1"/>
</dbReference>
<dbReference type="Gene3D" id="3.30.457.10">
    <property type="entry name" value="Copper amine oxidase-like, N-terminal domain"/>
    <property type="match status" value="1"/>
</dbReference>
<protein>
    <recommendedName>
        <fullName evidence="7">DUF4163 domain-containing protein</fullName>
    </recommendedName>
</protein>
<feature type="domain" description="Deacetylase PdaC" evidence="4">
    <location>
        <begin position="180"/>
        <end position="272"/>
    </location>
</feature>
<accession>A0ABQ1GAZ2</accession>
<dbReference type="InterPro" id="IPR025303">
    <property type="entry name" value="PdaC"/>
</dbReference>
<keyword evidence="1" id="KW-0732">Signal</keyword>
<dbReference type="Pfam" id="PF13739">
    <property type="entry name" value="PdaC"/>
    <property type="match status" value="1"/>
</dbReference>
<name>A0ABQ1GAZ2_9BACL</name>
<dbReference type="SUPFAM" id="SSF55383">
    <property type="entry name" value="Copper amine oxidase, domain N"/>
    <property type="match status" value="1"/>
</dbReference>